<keyword evidence="2" id="KW-1185">Reference proteome</keyword>
<gene>
    <name evidence="1" type="ORF">TetV_440</name>
</gene>
<dbReference type="EMBL" id="KY322437">
    <property type="protein sequence ID" value="AUF82522.1"/>
    <property type="molecule type" value="Genomic_DNA"/>
</dbReference>
<sequence>MFMMVNSVKMPVSVWSGSFKSTKYRFFSRNLVYGTVHWKHTEELSKDCLGIVQIHSFGTFRSNSDETFVLMYNPVSKKYEGRNPASKRYFFLDIDTKTPDKITGGYSYMDDKGTFEICK</sequence>
<reference evidence="1" key="1">
    <citation type="journal article" date="2018" name="Virology">
        <title>A giant virus infecting green algae encodes key fermentation genes.</title>
        <authorList>
            <person name="Schvarcz C.R."/>
            <person name="Steward G.F."/>
        </authorList>
    </citation>
    <scope>NUCLEOTIDE SEQUENCE [LARGE SCALE GENOMIC DNA]</scope>
</reference>
<evidence type="ECO:0000313" key="1">
    <source>
        <dbReference type="EMBL" id="AUF82522.1"/>
    </source>
</evidence>
<evidence type="ECO:0000313" key="2">
    <source>
        <dbReference type="Proteomes" id="UP000244773"/>
    </source>
</evidence>
<protein>
    <submittedName>
        <fullName evidence="1">Uncharacterized protein</fullName>
    </submittedName>
</protein>
<dbReference type="Proteomes" id="UP000244773">
    <property type="component" value="Segment"/>
</dbReference>
<accession>A0A2P0VNR3</accession>
<organism evidence="1">
    <name type="scientific">Tetraselmis virus 1</name>
    <dbReference type="NCBI Taxonomy" id="2060617"/>
    <lineage>
        <taxon>Viruses</taxon>
        <taxon>Varidnaviria</taxon>
        <taxon>Bamfordvirae</taxon>
        <taxon>Nucleocytoviricota</taxon>
        <taxon>Megaviricetes</taxon>
        <taxon>Imitervirales</taxon>
        <taxon>Allomimiviridae</taxon>
        <taxon>Oceanusvirus</taxon>
        <taxon>Oceanusvirus kaneohense</taxon>
    </lineage>
</organism>
<name>A0A2P0VNR3_9VIRU</name>
<proteinExistence type="predicted"/>